<dbReference type="OrthoDB" id="428734at2759"/>
<feature type="domain" description="Endonuclease/exonuclease/phosphatase" evidence="2">
    <location>
        <begin position="45"/>
        <end position="359"/>
    </location>
</feature>
<reference evidence="3" key="1">
    <citation type="journal article" date="2020" name="Fungal Divers.">
        <title>Resolving the Mortierellaceae phylogeny through synthesis of multi-gene phylogenetics and phylogenomics.</title>
        <authorList>
            <person name="Vandepol N."/>
            <person name="Liber J."/>
            <person name="Desiro A."/>
            <person name="Na H."/>
            <person name="Kennedy M."/>
            <person name="Barry K."/>
            <person name="Grigoriev I.V."/>
            <person name="Miller A.N."/>
            <person name="O'Donnell K."/>
            <person name="Stajich J.E."/>
            <person name="Bonito G."/>
        </authorList>
    </citation>
    <scope>NUCLEOTIDE SEQUENCE</scope>
    <source>
        <strain evidence="3">CK1249</strain>
    </source>
</reference>
<dbReference type="InterPro" id="IPR036691">
    <property type="entry name" value="Endo/exonu/phosph_ase_sf"/>
</dbReference>
<dbReference type="EMBL" id="JAAAHY010000015">
    <property type="protein sequence ID" value="KAF9968587.1"/>
    <property type="molecule type" value="Genomic_DNA"/>
</dbReference>
<dbReference type="PANTHER" id="PTHR12121">
    <property type="entry name" value="CARBON CATABOLITE REPRESSOR PROTEIN 4"/>
    <property type="match status" value="1"/>
</dbReference>
<evidence type="ECO:0000313" key="3">
    <source>
        <dbReference type="EMBL" id="KAF9968587.1"/>
    </source>
</evidence>
<evidence type="ECO:0000259" key="2">
    <source>
        <dbReference type="Pfam" id="PF03372"/>
    </source>
</evidence>
<protein>
    <submittedName>
        <fullName evidence="3">Glucose-repressible alcohol dehydrogenase transcriptional effector</fullName>
    </submittedName>
</protein>
<dbReference type="InterPro" id="IPR050410">
    <property type="entry name" value="CCR4/nocturin_mRNA_transcr"/>
</dbReference>
<dbReference type="AlphaFoldDB" id="A0A9P6M6L5"/>
<sequence>MCTSKENCSSKMIFVCTVFCRKSYRSAFLRSDPRLLPGAESFVVMSWNLLSPRLCHPSRLDVRCEPAFLDWSYRKESILNQIAFTDADIVCLQELELKDYEEYFNPHLSRLGFRSIHAYKMNVYEMRDGCAIFYRDSRFKLLNEHVLRFNQVELDDNNVKRPSLARDTAIRFNLFHNLAIVALFENRRTKRQVQVATTHLLADPAFPDAKMLQTAILTSKLEELKEAAMRTASEAALKTAATVEGGASGSGLASTHQPQNIPTILAGDFNSLPESSVVQFLKTGQVDTCNFGGNDFGRFTRAHSKHFYHHLGLDDSYKTSILPFTNATRQFQGTIDYLLYDPSSLGLVGFLDHLEPQPSPWTPSGSETSKSSTCPISAHTTSSLHGNSSSDLDSELEHDISSCTASSLSTRGKKKAKRATKKISLLDFSKLFDCSSSTSTCDITTKQVDHDSEGTRALMPTALPSQHFPSDHIPLVAIFREREYVPACIAA</sequence>
<comment type="caution">
    <text evidence="3">The sequence shown here is derived from an EMBL/GenBank/DDBJ whole genome shotgun (WGS) entry which is preliminary data.</text>
</comment>
<dbReference type="Gene3D" id="3.60.10.10">
    <property type="entry name" value="Endonuclease/exonuclease/phosphatase"/>
    <property type="match status" value="1"/>
</dbReference>
<feature type="compositionally biased region" description="Polar residues" evidence="1">
    <location>
        <begin position="362"/>
        <end position="387"/>
    </location>
</feature>
<gene>
    <name evidence="3" type="primary">CCR4_1</name>
    <name evidence="3" type="ORF">BGZ70_002112</name>
</gene>
<dbReference type="Pfam" id="PF03372">
    <property type="entry name" value="Exo_endo_phos"/>
    <property type="match status" value="1"/>
</dbReference>
<evidence type="ECO:0000256" key="1">
    <source>
        <dbReference type="SAM" id="MobiDB-lite"/>
    </source>
</evidence>
<proteinExistence type="predicted"/>
<dbReference type="InterPro" id="IPR005135">
    <property type="entry name" value="Endo/exonuclease/phosphatase"/>
</dbReference>
<dbReference type="Proteomes" id="UP000738359">
    <property type="component" value="Unassembled WGS sequence"/>
</dbReference>
<dbReference type="GO" id="GO:0000175">
    <property type="term" value="F:3'-5'-RNA exonuclease activity"/>
    <property type="evidence" value="ECO:0007669"/>
    <property type="project" value="TreeGrafter"/>
</dbReference>
<evidence type="ECO:0000313" key="4">
    <source>
        <dbReference type="Proteomes" id="UP000738359"/>
    </source>
</evidence>
<feature type="region of interest" description="Disordered" evidence="1">
    <location>
        <begin position="358"/>
        <end position="393"/>
    </location>
</feature>
<name>A0A9P6M6L5_MORAP</name>
<keyword evidence="4" id="KW-1185">Reference proteome</keyword>
<dbReference type="PANTHER" id="PTHR12121:SF100">
    <property type="entry name" value="POLY(A)-SPECIFIC RIBONUCLEASE"/>
    <property type="match status" value="1"/>
</dbReference>
<organism evidence="3 4">
    <name type="scientific">Mortierella alpina</name>
    <name type="common">Oleaginous fungus</name>
    <name type="synonym">Mortierella renispora</name>
    <dbReference type="NCBI Taxonomy" id="64518"/>
    <lineage>
        <taxon>Eukaryota</taxon>
        <taxon>Fungi</taxon>
        <taxon>Fungi incertae sedis</taxon>
        <taxon>Mucoromycota</taxon>
        <taxon>Mortierellomycotina</taxon>
        <taxon>Mortierellomycetes</taxon>
        <taxon>Mortierellales</taxon>
        <taxon>Mortierellaceae</taxon>
        <taxon>Mortierella</taxon>
    </lineage>
</organism>
<dbReference type="SUPFAM" id="SSF56219">
    <property type="entry name" value="DNase I-like"/>
    <property type="match status" value="1"/>
</dbReference>
<accession>A0A9P6M6L5</accession>